<dbReference type="PANTHER" id="PTHR35758:SF2">
    <property type="entry name" value="TRANSMEMBRANE PROTEIN"/>
    <property type="match status" value="1"/>
</dbReference>
<proteinExistence type="predicted"/>
<evidence type="ECO:0000313" key="2">
    <source>
        <dbReference type="EMBL" id="CAK9168653.1"/>
    </source>
</evidence>
<dbReference type="PANTHER" id="PTHR35758">
    <property type="entry name" value="TRANSMEMBRANE PROTEIN"/>
    <property type="match status" value="1"/>
</dbReference>
<comment type="caution">
    <text evidence="2">The sequence shown here is derived from an EMBL/GenBank/DDBJ whole genome shotgun (WGS) entry which is preliminary data.</text>
</comment>
<evidence type="ECO:0000256" key="1">
    <source>
        <dbReference type="SAM" id="Phobius"/>
    </source>
</evidence>
<organism evidence="2 3">
    <name type="scientific">Ilex paraguariensis</name>
    <name type="common">yerba mate</name>
    <dbReference type="NCBI Taxonomy" id="185542"/>
    <lineage>
        <taxon>Eukaryota</taxon>
        <taxon>Viridiplantae</taxon>
        <taxon>Streptophyta</taxon>
        <taxon>Embryophyta</taxon>
        <taxon>Tracheophyta</taxon>
        <taxon>Spermatophyta</taxon>
        <taxon>Magnoliopsida</taxon>
        <taxon>eudicotyledons</taxon>
        <taxon>Gunneridae</taxon>
        <taxon>Pentapetalae</taxon>
        <taxon>asterids</taxon>
        <taxon>campanulids</taxon>
        <taxon>Aquifoliales</taxon>
        <taxon>Aquifoliaceae</taxon>
        <taxon>Ilex</taxon>
    </lineage>
</organism>
<sequence>MEQGATYRSGRSSSYERLVAIGLTLLAVVSPLYIDKRAVIEPELDEQEIYISSYLPLLLLVLITAIVFSRYLDRSLARFDAYWIHRVGGSSTGIIVVLVVLAIVLKCKASTEAA</sequence>
<evidence type="ECO:0008006" key="4">
    <source>
        <dbReference type="Google" id="ProtNLM"/>
    </source>
</evidence>
<reference evidence="2 3" key="1">
    <citation type="submission" date="2024-02" db="EMBL/GenBank/DDBJ databases">
        <authorList>
            <person name="Vignale AGUSTIN F."/>
            <person name="Sosa J E."/>
            <person name="Modenutti C."/>
        </authorList>
    </citation>
    <scope>NUCLEOTIDE SEQUENCE [LARGE SCALE GENOMIC DNA]</scope>
</reference>
<dbReference type="AlphaFoldDB" id="A0ABC8TGY8"/>
<dbReference type="Proteomes" id="UP001642360">
    <property type="component" value="Unassembled WGS sequence"/>
</dbReference>
<gene>
    <name evidence="2" type="ORF">ILEXP_LOCUS38056</name>
</gene>
<evidence type="ECO:0000313" key="3">
    <source>
        <dbReference type="Proteomes" id="UP001642360"/>
    </source>
</evidence>
<accession>A0ABC8TGY8</accession>
<feature type="transmembrane region" description="Helical" evidence="1">
    <location>
        <begin position="18"/>
        <end position="34"/>
    </location>
</feature>
<name>A0ABC8TGY8_9AQUA</name>
<feature type="transmembrane region" description="Helical" evidence="1">
    <location>
        <begin position="84"/>
        <end position="105"/>
    </location>
</feature>
<dbReference type="EMBL" id="CAUOFW020005125">
    <property type="protein sequence ID" value="CAK9168653.1"/>
    <property type="molecule type" value="Genomic_DNA"/>
</dbReference>
<keyword evidence="1" id="KW-0812">Transmembrane</keyword>
<keyword evidence="1" id="KW-1133">Transmembrane helix</keyword>
<keyword evidence="1" id="KW-0472">Membrane</keyword>
<keyword evidence="3" id="KW-1185">Reference proteome</keyword>
<protein>
    <recommendedName>
        <fullName evidence="4">Transmembrane protein</fullName>
    </recommendedName>
</protein>
<feature type="transmembrane region" description="Helical" evidence="1">
    <location>
        <begin position="54"/>
        <end position="72"/>
    </location>
</feature>